<keyword evidence="3" id="KW-1185">Reference proteome</keyword>
<proteinExistence type="predicted"/>
<name>A0A834T4P8_9FABA</name>
<protein>
    <submittedName>
        <fullName evidence="2">Heterogeneous nuclear ribonucleoprotein 1</fullName>
    </submittedName>
</protein>
<dbReference type="Proteomes" id="UP000634136">
    <property type="component" value="Unassembled WGS sequence"/>
</dbReference>
<gene>
    <name evidence="2" type="ORF">G2W53_028769</name>
</gene>
<keyword evidence="1" id="KW-0472">Membrane</keyword>
<dbReference type="OrthoDB" id="1875751at2759"/>
<dbReference type="AlphaFoldDB" id="A0A834T4P8"/>
<reference evidence="2" key="1">
    <citation type="submission" date="2020-09" db="EMBL/GenBank/DDBJ databases">
        <title>Genome-Enabled Discovery of Anthraquinone Biosynthesis in Senna tora.</title>
        <authorList>
            <person name="Kang S.-H."/>
            <person name="Pandey R.P."/>
            <person name="Lee C.-M."/>
            <person name="Sim J.-S."/>
            <person name="Jeong J.-T."/>
            <person name="Choi B.-S."/>
            <person name="Jung M."/>
            <person name="Ginzburg D."/>
            <person name="Zhao K."/>
            <person name="Won S.Y."/>
            <person name="Oh T.-J."/>
            <person name="Yu Y."/>
            <person name="Kim N.-H."/>
            <person name="Lee O.R."/>
            <person name="Lee T.-H."/>
            <person name="Bashyal P."/>
            <person name="Kim T.-S."/>
            <person name="Lee W.-H."/>
            <person name="Kawkins C."/>
            <person name="Kim C.-K."/>
            <person name="Kim J.S."/>
            <person name="Ahn B.O."/>
            <person name="Rhee S.Y."/>
            <person name="Sohng J.K."/>
        </authorList>
    </citation>
    <scope>NUCLEOTIDE SEQUENCE</scope>
    <source>
        <tissue evidence="2">Leaf</tissue>
    </source>
</reference>
<keyword evidence="1" id="KW-0812">Transmembrane</keyword>
<feature type="transmembrane region" description="Helical" evidence="1">
    <location>
        <begin position="66"/>
        <end position="86"/>
    </location>
</feature>
<evidence type="ECO:0000313" key="3">
    <source>
        <dbReference type="Proteomes" id="UP000634136"/>
    </source>
</evidence>
<keyword evidence="1" id="KW-1133">Transmembrane helix</keyword>
<dbReference type="GO" id="GO:1990904">
    <property type="term" value="C:ribonucleoprotein complex"/>
    <property type="evidence" value="ECO:0007669"/>
    <property type="project" value="UniProtKB-KW"/>
</dbReference>
<organism evidence="2 3">
    <name type="scientific">Senna tora</name>
    <dbReference type="NCBI Taxonomy" id="362788"/>
    <lineage>
        <taxon>Eukaryota</taxon>
        <taxon>Viridiplantae</taxon>
        <taxon>Streptophyta</taxon>
        <taxon>Embryophyta</taxon>
        <taxon>Tracheophyta</taxon>
        <taxon>Spermatophyta</taxon>
        <taxon>Magnoliopsida</taxon>
        <taxon>eudicotyledons</taxon>
        <taxon>Gunneridae</taxon>
        <taxon>Pentapetalae</taxon>
        <taxon>rosids</taxon>
        <taxon>fabids</taxon>
        <taxon>Fabales</taxon>
        <taxon>Fabaceae</taxon>
        <taxon>Caesalpinioideae</taxon>
        <taxon>Cassia clade</taxon>
        <taxon>Senna</taxon>
    </lineage>
</organism>
<dbReference type="EMBL" id="JAAIUW010000009">
    <property type="protein sequence ID" value="KAF7814800.1"/>
    <property type="molecule type" value="Genomic_DNA"/>
</dbReference>
<evidence type="ECO:0000313" key="2">
    <source>
        <dbReference type="EMBL" id="KAF7814800.1"/>
    </source>
</evidence>
<comment type="caution">
    <text evidence="2">The sequence shown here is derived from an EMBL/GenBank/DDBJ whole genome shotgun (WGS) entry which is preliminary data.</text>
</comment>
<accession>A0A834T4P8</accession>
<evidence type="ECO:0000256" key="1">
    <source>
        <dbReference type="SAM" id="Phobius"/>
    </source>
</evidence>
<sequence>MLHVIVSVLFAIQGYKIGAHVRSPFASKLVNIPNPYVIGRLCDMSGVTQSSSADPKSKRVTICFMLLIRLSMLFLLLSFQSILIVVEAKKDVLRDDQNILNRSGGSIYGSHGPGCTRKIFVGGLASTVRDHI</sequence>
<keyword evidence="2" id="KW-0687">Ribonucleoprotein</keyword>